<organism evidence="1 2">
    <name type="scientific">Calditerrivibrio nitroreducens</name>
    <dbReference type="NCBI Taxonomy" id="477976"/>
    <lineage>
        <taxon>Bacteria</taxon>
        <taxon>Pseudomonadati</taxon>
        <taxon>Deferribacterota</taxon>
        <taxon>Deferribacteres</taxon>
        <taxon>Deferribacterales</taxon>
        <taxon>Calditerrivibrionaceae</taxon>
    </lineage>
</organism>
<dbReference type="InterPro" id="IPR052732">
    <property type="entry name" value="Cell-binding_unc_protein"/>
</dbReference>
<keyword evidence="1" id="KW-0418">Kinase</keyword>
<dbReference type="PANTHER" id="PTHR43883">
    <property type="entry name" value="SLR0207 PROTEIN"/>
    <property type="match status" value="1"/>
</dbReference>
<gene>
    <name evidence="1" type="ORF">C0187_06810</name>
</gene>
<sequence length="515" mass="60125">MNEMSPNAIIVKDLLRPDRIIETHISYVFIKDEYVYKMKKAVNYGFLDFTLSQYRRSYCYLEKELNERFSKGVYLDLLKVVRKNKGFDIVPIENTLPTVEYLVKMRRLDDKDFFSTKLKNGEINVEKGFNIGRQIAILFKNIKTDYATAKENGSYEIVKKNCEENFDQTSKYVGKFISESDYQFIKNTTMKFLNENKQLFERRLENGYVIDGHGDLRAEHVYFDGDDIGLIDCIEFNKRFRYNDVVSDFVFLCMETDYMGYVDISDSLLSGFLSVYDDEDSKHLINFYKCYRAFVRFKVGCFMLDGKDESWGLYGEKLAEVKRMADLSLSYAVNMFDTKSLIFYGMIASGKSKNGKFFANKYAAKYLNSDVVRKEIAGVKPTDRVFDGYNEGLYSEEMTKKVYQTLADLANKSLNNYRMVVVDGSFGKKRYLDEFLGIFRGEPIKVKFTAPDEVIYQRLDKRFEKESVSDGRPEIYEKQKKEFEDIGADLTVVTIGEPEQNAYDIMSELKARYEK</sequence>
<dbReference type="SUPFAM" id="SSF56112">
    <property type="entry name" value="Protein kinase-like (PK-like)"/>
    <property type="match status" value="1"/>
</dbReference>
<name>A0A2J6WGP4_9BACT</name>
<dbReference type="AlphaFoldDB" id="A0A2J6WGP4"/>
<comment type="caution">
    <text evidence="1">The sequence shown here is derived from an EMBL/GenBank/DDBJ whole genome shotgun (WGS) entry which is preliminary data.</text>
</comment>
<dbReference type="Proteomes" id="UP000242881">
    <property type="component" value="Unassembled WGS sequence"/>
</dbReference>
<proteinExistence type="predicted"/>
<dbReference type="PANTHER" id="PTHR43883:SF1">
    <property type="entry name" value="GLUCONOKINASE"/>
    <property type="match status" value="1"/>
</dbReference>
<dbReference type="InterPro" id="IPR027417">
    <property type="entry name" value="P-loop_NTPase"/>
</dbReference>
<keyword evidence="1" id="KW-0808">Transferase</keyword>
<dbReference type="Gene3D" id="3.40.50.300">
    <property type="entry name" value="P-loop containing nucleotide triphosphate hydrolases"/>
    <property type="match status" value="1"/>
</dbReference>
<evidence type="ECO:0000313" key="1">
    <source>
        <dbReference type="EMBL" id="PMP69553.1"/>
    </source>
</evidence>
<dbReference type="InterPro" id="IPR011009">
    <property type="entry name" value="Kinase-like_dom_sf"/>
</dbReference>
<accession>A0A2J6WGP4</accession>
<dbReference type="GO" id="GO:0016301">
    <property type="term" value="F:kinase activity"/>
    <property type="evidence" value="ECO:0007669"/>
    <property type="project" value="UniProtKB-KW"/>
</dbReference>
<reference evidence="1 2" key="1">
    <citation type="submission" date="2018-01" db="EMBL/GenBank/DDBJ databases">
        <title>Metagenomic assembled genomes from two thermal pools in the Uzon Caldera, Kamchatka, Russia.</title>
        <authorList>
            <person name="Wilkins L."/>
            <person name="Ettinger C."/>
        </authorList>
    </citation>
    <scope>NUCLEOTIDE SEQUENCE [LARGE SCALE GENOMIC DNA]</scope>
    <source>
        <strain evidence="1">ZAV-05</strain>
    </source>
</reference>
<dbReference type="SUPFAM" id="SSF52540">
    <property type="entry name" value="P-loop containing nucleoside triphosphate hydrolases"/>
    <property type="match status" value="1"/>
</dbReference>
<evidence type="ECO:0000313" key="2">
    <source>
        <dbReference type="Proteomes" id="UP000242881"/>
    </source>
</evidence>
<protein>
    <submittedName>
        <fullName evidence="1">Gluconate kinase</fullName>
    </submittedName>
</protein>
<dbReference type="EMBL" id="PNIN01000070">
    <property type="protein sequence ID" value="PMP69553.1"/>
    <property type="molecule type" value="Genomic_DNA"/>
</dbReference>
<dbReference type="Pfam" id="PF13671">
    <property type="entry name" value="AAA_33"/>
    <property type="match status" value="1"/>
</dbReference>